<evidence type="ECO:0000313" key="3">
    <source>
        <dbReference type="Proteomes" id="UP000770661"/>
    </source>
</evidence>
<feature type="region of interest" description="Disordered" evidence="1">
    <location>
        <begin position="161"/>
        <end position="184"/>
    </location>
</feature>
<dbReference type="EMBL" id="JACEEZ010020788">
    <property type="protein sequence ID" value="KAG0714124.1"/>
    <property type="molecule type" value="Genomic_DNA"/>
</dbReference>
<reference evidence="2" key="1">
    <citation type="submission" date="2020-07" db="EMBL/GenBank/DDBJ databases">
        <title>The High-quality genome of the commercially important snow crab, Chionoecetes opilio.</title>
        <authorList>
            <person name="Jeong J.-H."/>
            <person name="Ryu S."/>
        </authorList>
    </citation>
    <scope>NUCLEOTIDE SEQUENCE</scope>
    <source>
        <strain evidence="2">MADBK_172401_WGS</strain>
        <tissue evidence="2">Digestive gland</tissue>
    </source>
</reference>
<protein>
    <submittedName>
        <fullName evidence="2">Uncharacterized protein</fullName>
    </submittedName>
</protein>
<comment type="caution">
    <text evidence="2">The sequence shown here is derived from an EMBL/GenBank/DDBJ whole genome shotgun (WGS) entry which is preliminary data.</text>
</comment>
<sequence>MCRQRSFRQHLMQPFSIVIAHTIRLESSSACALSAPSVVAARDWDGVYVCTAAVELELCLVCNHREASAIFFNDQLKNSEHEACSTHSGTGGTCERSCSHPSVKSELLKCGIKDSTFLYCYNSSLESENDLVLSLLSQNLGRRHGHRSSLRHVPVQALILRPEAADSPPQNASTKAPPPERRPGIPEEEFFYYINDDSTLPPGIYQVLGGIEAEKNAWPWMVSMSKAEVVRLGEHDYGVDYDGSNPQDFDVAKTVFYPDYKHPQAYHDIALLKLAFIVKLEISR</sequence>
<accession>A0A8J5CKW5</accession>
<dbReference type="SUPFAM" id="SSF50494">
    <property type="entry name" value="Trypsin-like serine proteases"/>
    <property type="match status" value="1"/>
</dbReference>
<keyword evidence="3" id="KW-1185">Reference proteome</keyword>
<evidence type="ECO:0000256" key="1">
    <source>
        <dbReference type="SAM" id="MobiDB-lite"/>
    </source>
</evidence>
<organism evidence="2 3">
    <name type="scientific">Chionoecetes opilio</name>
    <name type="common">Atlantic snow crab</name>
    <name type="synonym">Cancer opilio</name>
    <dbReference type="NCBI Taxonomy" id="41210"/>
    <lineage>
        <taxon>Eukaryota</taxon>
        <taxon>Metazoa</taxon>
        <taxon>Ecdysozoa</taxon>
        <taxon>Arthropoda</taxon>
        <taxon>Crustacea</taxon>
        <taxon>Multicrustacea</taxon>
        <taxon>Malacostraca</taxon>
        <taxon>Eumalacostraca</taxon>
        <taxon>Eucarida</taxon>
        <taxon>Decapoda</taxon>
        <taxon>Pleocyemata</taxon>
        <taxon>Brachyura</taxon>
        <taxon>Eubrachyura</taxon>
        <taxon>Majoidea</taxon>
        <taxon>Majidae</taxon>
        <taxon>Chionoecetes</taxon>
    </lineage>
</organism>
<name>A0A8J5CKW5_CHIOP</name>
<dbReference type="Gene3D" id="2.40.10.10">
    <property type="entry name" value="Trypsin-like serine proteases"/>
    <property type="match status" value="1"/>
</dbReference>
<dbReference type="InterPro" id="IPR043504">
    <property type="entry name" value="Peptidase_S1_PA_chymotrypsin"/>
</dbReference>
<dbReference type="Proteomes" id="UP000770661">
    <property type="component" value="Unassembled WGS sequence"/>
</dbReference>
<proteinExistence type="predicted"/>
<evidence type="ECO:0000313" key="2">
    <source>
        <dbReference type="EMBL" id="KAG0714124.1"/>
    </source>
</evidence>
<dbReference type="InterPro" id="IPR009003">
    <property type="entry name" value="Peptidase_S1_PA"/>
</dbReference>
<dbReference type="AlphaFoldDB" id="A0A8J5CKW5"/>
<gene>
    <name evidence="2" type="ORF">GWK47_014733</name>
</gene>